<sequence length="308" mass="34740">MSNAPYAPCHPAFAKHSQVIPLSGFSGAVVALLRAKGGGRFVRKAAREPSVNEILRRQCGRQKMLSSILTEAVKVPAVLGEGEAAGLYYFDMAFVPSQDAASFLSKAPFDEIVQFSHNIEDLISVFAKSKGFETTLAQPQTTYLTWKFEEISQRTSGRYDACLLDLMEASRQTSILPPMATETASHGDLTFENILVASNRDLWLIDPIASPVSHYWFDWSKLFQETEGRWHNHRGRPISLCVSWWLRNRWIASAMSESEEYLSRHYLLLGLTFARILPYAKSELDRLYLVERITAYGKAALRGVEKIR</sequence>
<accession>A0A6I4T249</accession>
<dbReference type="SUPFAM" id="SSF56112">
    <property type="entry name" value="Protein kinase-like (PK-like)"/>
    <property type="match status" value="1"/>
</dbReference>
<evidence type="ECO:0000313" key="2">
    <source>
        <dbReference type="EMBL" id="MXO60722.1"/>
    </source>
</evidence>
<gene>
    <name evidence="2" type="ORF">GRI89_14360</name>
</gene>
<organism evidence="2 3">
    <name type="scientific">Croceibacterium salegens</name>
    <dbReference type="NCBI Taxonomy" id="1737568"/>
    <lineage>
        <taxon>Bacteria</taxon>
        <taxon>Pseudomonadati</taxon>
        <taxon>Pseudomonadota</taxon>
        <taxon>Alphaproteobacteria</taxon>
        <taxon>Sphingomonadales</taxon>
        <taxon>Erythrobacteraceae</taxon>
        <taxon>Croceibacterium</taxon>
    </lineage>
</organism>
<keyword evidence="3" id="KW-1185">Reference proteome</keyword>
<comment type="caution">
    <text evidence="2">The sequence shown here is derived from an EMBL/GenBank/DDBJ whole genome shotgun (WGS) entry which is preliminary data.</text>
</comment>
<dbReference type="AlphaFoldDB" id="A0A6I4T249"/>
<dbReference type="Proteomes" id="UP000433652">
    <property type="component" value="Unassembled WGS sequence"/>
</dbReference>
<dbReference type="InterPro" id="IPR002575">
    <property type="entry name" value="Aminoglycoside_PTrfase"/>
</dbReference>
<dbReference type="EMBL" id="WTYM01000057">
    <property type="protein sequence ID" value="MXO60722.1"/>
    <property type="molecule type" value="Genomic_DNA"/>
</dbReference>
<evidence type="ECO:0000313" key="3">
    <source>
        <dbReference type="Proteomes" id="UP000433652"/>
    </source>
</evidence>
<dbReference type="GO" id="GO:0016740">
    <property type="term" value="F:transferase activity"/>
    <property type="evidence" value="ECO:0007669"/>
    <property type="project" value="UniProtKB-KW"/>
</dbReference>
<reference evidence="2 3" key="1">
    <citation type="submission" date="2019-12" db="EMBL/GenBank/DDBJ databases">
        <title>Genomic-based taxomic classification of the family Erythrobacteraceae.</title>
        <authorList>
            <person name="Xu L."/>
        </authorList>
    </citation>
    <scope>NUCLEOTIDE SEQUENCE [LARGE SCALE GENOMIC DNA]</scope>
    <source>
        <strain evidence="2 3">MCCC 1K01500</strain>
    </source>
</reference>
<name>A0A6I4T249_9SPHN</name>
<feature type="domain" description="Aminoglycoside phosphotransferase" evidence="1">
    <location>
        <begin position="23"/>
        <end position="206"/>
    </location>
</feature>
<protein>
    <submittedName>
        <fullName evidence="2">Phosphotransferase</fullName>
    </submittedName>
</protein>
<evidence type="ECO:0000259" key="1">
    <source>
        <dbReference type="Pfam" id="PF01636"/>
    </source>
</evidence>
<dbReference type="OrthoDB" id="8410818at2"/>
<proteinExistence type="predicted"/>
<dbReference type="RefSeq" id="WP_159797112.1">
    <property type="nucleotide sequence ID" value="NZ_WTYM01000057.1"/>
</dbReference>
<keyword evidence="2" id="KW-0808">Transferase</keyword>
<dbReference type="InterPro" id="IPR011009">
    <property type="entry name" value="Kinase-like_dom_sf"/>
</dbReference>
<dbReference type="Pfam" id="PF01636">
    <property type="entry name" value="APH"/>
    <property type="match status" value="1"/>
</dbReference>